<evidence type="ECO:0000313" key="2">
    <source>
        <dbReference type="EMBL" id="KAF6094759.1"/>
    </source>
</evidence>
<organism evidence="2 3">
    <name type="scientific">Phyllostomus discolor</name>
    <name type="common">pale spear-nosed bat</name>
    <dbReference type="NCBI Taxonomy" id="89673"/>
    <lineage>
        <taxon>Eukaryota</taxon>
        <taxon>Metazoa</taxon>
        <taxon>Chordata</taxon>
        <taxon>Craniata</taxon>
        <taxon>Vertebrata</taxon>
        <taxon>Euteleostomi</taxon>
        <taxon>Mammalia</taxon>
        <taxon>Eutheria</taxon>
        <taxon>Laurasiatheria</taxon>
        <taxon>Chiroptera</taxon>
        <taxon>Yangochiroptera</taxon>
        <taxon>Phyllostomidae</taxon>
        <taxon>Phyllostominae</taxon>
        <taxon>Phyllostomus</taxon>
    </lineage>
</organism>
<proteinExistence type="predicted"/>
<feature type="region of interest" description="Disordered" evidence="1">
    <location>
        <begin position="47"/>
        <end position="84"/>
    </location>
</feature>
<comment type="caution">
    <text evidence="2">The sequence shown here is derived from an EMBL/GenBank/DDBJ whole genome shotgun (WGS) entry which is preliminary data.</text>
</comment>
<dbReference type="Proteomes" id="UP000664940">
    <property type="component" value="Unassembled WGS sequence"/>
</dbReference>
<evidence type="ECO:0000313" key="3">
    <source>
        <dbReference type="Proteomes" id="UP000664940"/>
    </source>
</evidence>
<accession>A0A834DWF0</accession>
<name>A0A834DWF0_9CHIR</name>
<feature type="region of interest" description="Disordered" evidence="1">
    <location>
        <begin position="1"/>
        <end position="31"/>
    </location>
</feature>
<dbReference type="AlphaFoldDB" id="A0A834DWF0"/>
<reference evidence="2 3" key="1">
    <citation type="journal article" date="2020" name="Nature">
        <title>Six reference-quality genomes reveal evolution of bat adaptations.</title>
        <authorList>
            <person name="Jebb D."/>
            <person name="Huang Z."/>
            <person name="Pippel M."/>
            <person name="Hughes G.M."/>
            <person name="Lavrichenko K."/>
            <person name="Devanna P."/>
            <person name="Winkler S."/>
            <person name="Jermiin L.S."/>
            <person name="Skirmuntt E.C."/>
            <person name="Katzourakis A."/>
            <person name="Burkitt-Gray L."/>
            <person name="Ray D.A."/>
            <person name="Sullivan K.A.M."/>
            <person name="Roscito J.G."/>
            <person name="Kirilenko B.M."/>
            <person name="Davalos L.M."/>
            <person name="Corthals A.P."/>
            <person name="Power M.L."/>
            <person name="Jones G."/>
            <person name="Ransome R.D."/>
            <person name="Dechmann D.K.N."/>
            <person name="Locatelli A.G."/>
            <person name="Puechmaille S.J."/>
            <person name="Fedrigo O."/>
            <person name="Jarvis E.D."/>
            <person name="Hiller M."/>
            <person name="Vernes S.C."/>
            <person name="Myers E.W."/>
            <person name="Teeling E.C."/>
        </authorList>
    </citation>
    <scope>NUCLEOTIDE SEQUENCE [LARGE SCALE GENOMIC DNA]</scope>
    <source>
        <strain evidence="2">Bat1K_MPI-CBG_1</strain>
    </source>
</reference>
<sequence>MKCFGKNDTNSAHNTVKADSRSGLARSSSHRQAQALQSWLLGVSRVLRQPQGPSHGRNPPTELQLASGQESQLPSSAGTDDERCRPHKAVGEMAGPCPACTELPMRALLQVSLLVAHVPW</sequence>
<feature type="compositionally biased region" description="Polar residues" evidence="1">
    <location>
        <begin position="64"/>
        <end position="78"/>
    </location>
</feature>
<gene>
    <name evidence="2" type="ORF">HJG60_011857</name>
</gene>
<evidence type="ECO:0000256" key="1">
    <source>
        <dbReference type="SAM" id="MobiDB-lite"/>
    </source>
</evidence>
<protein>
    <submittedName>
        <fullName evidence="2">Uncharacterized protein</fullName>
    </submittedName>
</protein>
<dbReference type="EMBL" id="JABVXQ010000008">
    <property type="protein sequence ID" value="KAF6094759.1"/>
    <property type="molecule type" value="Genomic_DNA"/>
</dbReference>